<sequence length="122" mass="13917">MRAGQEDEVNRAVARRITPQPFDRLMSDEEVEFRHIVARDVQNEWPLAIAIDPDASVRFENPQPLLPKAQTAQQRDPDRHVRHEMARCIAAGESPNVFEDEDKSMQDLARAGMAAFEGELHE</sequence>
<dbReference type="RefSeq" id="WP_310879757.1">
    <property type="nucleotide sequence ID" value="NZ_CP121646.1"/>
</dbReference>
<reference evidence="1 2" key="1">
    <citation type="submission" date="2023-04" db="EMBL/GenBank/DDBJ databases">
        <title>Australian commercial rhizobial inoculants.</title>
        <authorList>
            <person name="Kohlmeier M.G."/>
            <person name="O'Hara G.W."/>
            <person name="Colombi E."/>
            <person name="Ramsay J.P."/>
            <person name="Terpolilli J."/>
        </authorList>
    </citation>
    <scope>NUCLEOTIDE SEQUENCE [LARGE SCALE GENOMIC DNA]</scope>
    <source>
        <strain evidence="1 2">CB627</strain>
    </source>
</reference>
<dbReference type="InterPro" id="IPR011989">
    <property type="entry name" value="ARM-like"/>
</dbReference>
<name>A0ABY8JFR9_9BRAD</name>
<dbReference type="InterPro" id="IPR016024">
    <property type="entry name" value="ARM-type_fold"/>
</dbReference>
<evidence type="ECO:0000313" key="2">
    <source>
        <dbReference type="Proteomes" id="UP001221546"/>
    </source>
</evidence>
<organism evidence="1 2">
    <name type="scientific">Bradyrhizobium brasilense</name>
    <dbReference type="NCBI Taxonomy" id="1419277"/>
    <lineage>
        <taxon>Bacteria</taxon>
        <taxon>Pseudomonadati</taxon>
        <taxon>Pseudomonadota</taxon>
        <taxon>Alphaproteobacteria</taxon>
        <taxon>Hyphomicrobiales</taxon>
        <taxon>Nitrobacteraceae</taxon>
        <taxon>Bradyrhizobium</taxon>
    </lineage>
</organism>
<evidence type="ECO:0000313" key="1">
    <source>
        <dbReference type="EMBL" id="WFU62818.1"/>
    </source>
</evidence>
<dbReference type="Gene3D" id="1.25.10.10">
    <property type="entry name" value="Leucine-rich Repeat Variant"/>
    <property type="match status" value="1"/>
</dbReference>
<accession>A0ABY8JFR9</accession>
<dbReference type="SUPFAM" id="SSF48371">
    <property type="entry name" value="ARM repeat"/>
    <property type="match status" value="1"/>
</dbReference>
<dbReference type="EMBL" id="CP121646">
    <property type="protein sequence ID" value="WFU62818.1"/>
    <property type="molecule type" value="Genomic_DNA"/>
</dbReference>
<protein>
    <submittedName>
        <fullName evidence="1">Uncharacterized protein</fullName>
    </submittedName>
</protein>
<proteinExistence type="predicted"/>
<keyword evidence="2" id="KW-1185">Reference proteome</keyword>
<dbReference type="Proteomes" id="UP001221546">
    <property type="component" value="Chromosome"/>
</dbReference>
<gene>
    <name evidence="1" type="ORF">QA636_36185</name>
</gene>